<dbReference type="Proteomes" id="UP000230423">
    <property type="component" value="Unassembled WGS sequence"/>
</dbReference>
<proteinExistence type="predicted"/>
<keyword evidence="3" id="KW-1185">Reference proteome</keyword>
<dbReference type="PANTHER" id="PTHR16238:SF7">
    <property type="entry name" value="GEM-ASSOCIATED PROTEIN 8"/>
    <property type="match status" value="1"/>
</dbReference>
<evidence type="ECO:0000313" key="2">
    <source>
        <dbReference type="EMBL" id="PIO67107.1"/>
    </source>
</evidence>
<dbReference type="InterPro" id="IPR034754">
    <property type="entry name" value="GEMIN8"/>
</dbReference>
<accession>A0A2G9UA22</accession>
<feature type="compositionally biased region" description="Basic and acidic residues" evidence="1">
    <location>
        <begin position="32"/>
        <end position="48"/>
    </location>
</feature>
<feature type="region of interest" description="Disordered" evidence="1">
    <location>
        <begin position="18"/>
        <end position="60"/>
    </location>
</feature>
<feature type="region of interest" description="Disordered" evidence="1">
    <location>
        <begin position="81"/>
        <end position="101"/>
    </location>
</feature>
<organism evidence="2 3">
    <name type="scientific">Teladorsagia circumcincta</name>
    <name type="common">Brown stomach worm</name>
    <name type="synonym">Ostertagia circumcincta</name>
    <dbReference type="NCBI Taxonomy" id="45464"/>
    <lineage>
        <taxon>Eukaryota</taxon>
        <taxon>Metazoa</taxon>
        <taxon>Ecdysozoa</taxon>
        <taxon>Nematoda</taxon>
        <taxon>Chromadorea</taxon>
        <taxon>Rhabditida</taxon>
        <taxon>Rhabditina</taxon>
        <taxon>Rhabditomorpha</taxon>
        <taxon>Strongyloidea</taxon>
        <taxon>Trichostrongylidae</taxon>
        <taxon>Teladorsagia</taxon>
    </lineage>
</organism>
<dbReference type="Pfam" id="PF15348">
    <property type="entry name" value="GEMIN8"/>
    <property type="match status" value="1"/>
</dbReference>
<name>A0A2G9UA22_TELCI</name>
<dbReference type="GO" id="GO:0032797">
    <property type="term" value="C:SMN complex"/>
    <property type="evidence" value="ECO:0007669"/>
    <property type="project" value="InterPro"/>
</dbReference>
<evidence type="ECO:0000256" key="1">
    <source>
        <dbReference type="SAM" id="MobiDB-lite"/>
    </source>
</evidence>
<feature type="compositionally biased region" description="Low complexity" evidence="1">
    <location>
        <begin position="49"/>
        <end position="60"/>
    </location>
</feature>
<sequence>MEQKSTMSFWRALFASARGASRSNDNSSSNREYAKKSLNKEKVKKERLASSSAYEESVSMEVEEMSDEMVAFFKKTIEHRKTRDAERTEKEQRLAKERGEGTTHWIHLDDDEYVLADKIGVYGVEKRSFAVPDEGARTKERRDNARKLYGSKAEQILAMETLMDMRFEQEYARKRPPLWPNIPLKF</sequence>
<reference evidence="2 3" key="1">
    <citation type="submission" date="2015-09" db="EMBL/GenBank/DDBJ databases">
        <title>Draft genome of the parasitic nematode Teladorsagia circumcincta isolate WARC Sus (inbred).</title>
        <authorList>
            <person name="Mitreva M."/>
        </authorList>
    </citation>
    <scope>NUCLEOTIDE SEQUENCE [LARGE SCALE GENOMIC DNA]</scope>
    <source>
        <strain evidence="2 3">S</strain>
    </source>
</reference>
<dbReference type="AlphaFoldDB" id="A0A2G9UA22"/>
<gene>
    <name evidence="2" type="ORF">TELCIR_11156</name>
</gene>
<dbReference type="OrthoDB" id="5989213at2759"/>
<protein>
    <submittedName>
        <fullName evidence="2">Uncharacterized protein</fullName>
    </submittedName>
</protein>
<dbReference type="GO" id="GO:0000387">
    <property type="term" value="P:spliceosomal snRNP assembly"/>
    <property type="evidence" value="ECO:0007669"/>
    <property type="project" value="InterPro"/>
</dbReference>
<dbReference type="PANTHER" id="PTHR16238">
    <property type="entry name" value="GEM-ASSOCIATED PROTEIN 8"/>
    <property type="match status" value="1"/>
</dbReference>
<dbReference type="EMBL" id="KZ347808">
    <property type="protein sequence ID" value="PIO67107.1"/>
    <property type="molecule type" value="Genomic_DNA"/>
</dbReference>
<feature type="compositionally biased region" description="Low complexity" evidence="1">
    <location>
        <begin position="18"/>
        <end position="31"/>
    </location>
</feature>
<evidence type="ECO:0000313" key="3">
    <source>
        <dbReference type="Proteomes" id="UP000230423"/>
    </source>
</evidence>